<dbReference type="OrthoDB" id="5360255at2759"/>
<dbReference type="eggNOG" id="ENOG502T2HT">
    <property type="taxonomic scope" value="Eukaryota"/>
</dbReference>
<sequence>MASTSQSFAIDKYSFCDVPMSQPEMKPIWNHHSARDHIYLVLDHEGPLEQPSDPRFPYLRRLQVRFCKTEDFKSVMLALKRIGCPVQFYNMESVQPIQPKPSDHEYARSKYSNLIRNTIQYPRPATSRSQLGTAASLVQNRAPLFPQRLGLEATHISNRQSLTPNISSQNHQLPCDEPLDQIISDGYAGLAHQSFPSSPPGQRQHPFSLGSSGNNYLQRNSSFHQNITEQAIPSHNIGSQPQSFVMQNPYDQAFQKHLRQANSATCSATSRPPTGVSLMNPVPVSRGTITSAGTLYGPSSQVSIYQQPNLINLSQQSYIDISASQQLLAADISDGESVPPPRQLPDFDALNKVHGDKLLPSSSAKLTSSFRSTKTGNNGKAPLKRKRQPDDTETTENITDNATQTKKANEKKVSAKKAKVAAAANKAPVTPKPMVATKSKKKAPTKAKASSPVVFTPIQSKTTGGTPILSPARTPLSKKLKAMQPTSASTLNKRQCQAKKYRDTSIPTALDSITMLHNDNEIIDENLLAQLIHSNEHLKMVQRLEKVWGRMGFGLRLRASGMFGEIVESIGNKDQLVPTSATS</sequence>
<comment type="caution">
    <text evidence="2">The sequence shown here is derived from an EMBL/GenBank/DDBJ whole genome shotgun (WGS) entry which is preliminary data.</text>
</comment>
<evidence type="ECO:0000256" key="1">
    <source>
        <dbReference type="SAM" id="MobiDB-lite"/>
    </source>
</evidence>
<dbReference type="AlphaFoldDB" id="S8BRE1"/>
<feature type="compositionally biased region" description="Polar residues" evidence="1">
    <location>
        <begin position="360"/>
        <end position="378"/>
    </location>
</feature>
<dbReference type="EMBL" id="AQGS01000130">
    <property type="protein sequence ID" value="EPS42033.1"/>
    <property type="molecule type" value="Genomic_DNA"/>
</dbReference>
<accession>S8BRE1</accession>
<dbReference type="OMA" id="RLQVRFC"/>
<dbReference type="STRING" id="1284197.S8BRE1"/>
<keyword evidence="3" id="KW-1185">Reference proteome</keyword>
<feature type="region of interest" description="Disordered" evidence="1">
    <location>
        <begin position="190"/>
        <end position="215"/>
    </location>
</feature>
<evidence type="ECO:0000313" key="2">
    <source>
        <dbReference type="EMBL" id="EPS42033.1"/>
    </source>
</evidence>
<organism evidence="2 3">
    <name type="scientific">Dactylellina haptotyla (strain CBS 200.50)</name>
    <name type="common">Nematode-trapping fungus</name>
    <name type="synonym">Monacrosporium haptotylum</name>
    <dbReference type="NCBI Taxonomy" id="1284197"/>
    <lineage>
        <taxon>Eukaryota</taxon>
        <taxon>Fungi</taxon>
        <taxon>Dikarya</taxon>
        <taxon>Ascomycota</taxon>
        <taxon>Pezizomycotina</taxon>
        <taxon>Orbiliomycetes</taxon>
        <taxon>Orbiliales</taxon>
        <taxon>Orbiliaceae</taxon>
        <taxon>Dactylellina</taxon>
    </lineage>
</organism>
<evidence type="ECO:0000313" key="3">
    <source>
        <dbReference type="Proteomes" id="UP000015100"/>
    </source>
</evidence>
<dbReference type="HOGENOM" id="CLU_404393_0_0_1"/>
<proteinExistence type="predicted"/>
<reference evidence="3" key="2">
    <citation type="submission" date="2013-04" db="EMBL/GenBank/DDBJ databases">
        <title>Genomic mechanisms accounting for the adaptation to parasitism in nematode-trapping fungi.</title>
        <authorList>
            <person name="Ahren D.G."/>
        </authorList>
    </citation>
    <scope>NUCLEOTIDE SEQUENCE [LARGE SCALE GENOMIC DNA]</scope>
    <source>
        <strain evidence="3">CBS 200.50</strain>
    </source>
</reference>
<name>S8BRE1_DACHA</name>
<dbReference type="Proteomes" id="UP000015100">
    <property type="component" value="Unassembled WGS sequence"/>
</dbReference>
<reference evidence="2 3" key="1">
    <citation type="journal article" date="2013" name="PLoS Genet.">
        <title>Genomic mechanisms accounting for the adaptation to parasitism in nematode-trapping fungi.</title>
        <authorList>
            <person name="Meerupati T."/>
            <person name="Andersson K.M."/>
            <person name="Friman E."/>
            <person name="Kumar D."/>
            <person name="Tunlid A."/>
            <person name="Ahren D."/>
        </authorList>
    </citation>
    <scope>NUCLEOTIDE SEQUENCE [LARGE SCALE GENOMIC DNA]</scope>
    <source>
        <strain evidence="2 3">CBS 200.50</strain>
    </source>
</reference>
<gene>
    <name evidence="2" type="ORF">H072_3995</name>
</gene>
<protein>
    <submittedName>
        <fullName evidence="2">Uncharacterized protein</fullName>
    </submittedName>
</protein>
<feature type="region of interest" description="Disordered" evidence="1">
    <location>
        <begin position="358"/>
        <end position="451"/>
    </location>
</feature>